<protein>
    <recommendedName>
        <fullName evidence="1">RNase H type-1 domain-containing protein</fullName>
    </recommendedName>
</protein>
<reference evidence="3" key="1">
    <citation type="journal article" date="2019" name="Gigascience">
        <title>De novo genome assembly of the endangered Acer yangbiense, a plant species with extremely small populations endemic to Yunnan Province, China.</title>
        <authorList>
            <person name="Yang J."/>
            <person name="Wariss H.M."/>
            <person name="Tao L."/>
            <person name="Zhang R."/>
            <person name="Yun Q."/>
            <person name="Hollingsworth P."/>
            <person name="Dao Z."/>
            <person name="Luo G."/>
            <person name="Guo H."/>
            <person name="Ma Y."/>
            <person name="Sun W."/>
        </authorList>
    </citation>
    <scope>NUCLEOTIDE SEQUENCE [LARGE SCALE GENOMIC DNA]</scope>
    <source>
        <strain evidence="3">cv. Malutang</strain>
    </source>
</reference>
<proteinExistence type="predicted"/>
<accession>A0A5C7H9Z1</accession>
<sequence>MRLNSPTVGGKLASSFNTTRRGLLLSILNTVVALRKNGLSVGIGVVIRDYKGLVVATRSNQLPGKFNAHNGELVALREGLLLAQFYNLQVDLAEVISPSVVSFFNDSIPLVGESMFIVNDIKVLFSNVGIIKCLAISNSGNSLALKLAISAFSSCREF</sequence>
<dbReference type="GO" id="GO:0003676">
    <property type="term" value="F:nucleic acid binding"/>
    <property type="evidence" value="ECO:0007669"/>
    <property type="project" value="InterPro"/>
</dbReference>
<dbReference type="InterPro" id="IPR002156">
    <property type="entry name" value="RNaseH_domain"/>
</dbReference>
<organism evidence="2 3">
    <name type="scientific">Acer yangbiense</name>
    <dbReference type="NCBI Taxonomy" id="1000413"/>
    <lineage>
        <taxon>Eukaryota</taxon>
        <taxon>Viridiplantae</taxon>
        <taxon>Streptophyta</taxon>
        <taxon>Embryophyta</taxon>
        <taxon>Tracheophyta</taxon>
        <taxon>Spermatophyta</taxon>
        <taxon>Magnoliopsida</taxon>
        <taxon>eudicotyledons</taxon>
        <taxon>Gunneridae</taxon>
        <taxon>Pentapetalae</taxon>
        <taxon>rosids</taxon>
        <taxon>malvids</taxon>
        <taxon>Sapindales</taxon>
        <taxon>Sapindaceae</taxon>
        <taxon>Hippocastanoideae</taxon>
        <taxon>Acereae</taxon>
        <taxon>Acer</taxon>
    </lineage>
</organism>
<name>A0A5C7H9Z1_9ROSI</name>
<dbReference type="OrthoDB" id="1906820at2759"/>
<dbReference type="CDD" id="cd06222">
    <property type="entry name" value="RNase_H_like"/>
    <property type="match status" value="1"/>
</dbReference>
<dbReference type="AlphaFoldDB" id="A0A5C7H9Z1"/>
<comment type="caution">
    <text evidence="2">The sequence shown here is derived from an EMBL/GenBank/DDBJ whole genome shotgun (WGS) entry which is preliminary data.</text>
</comment>
<feature type="domain" description="RNase H type-1" evidence="1">
    <location>
        <begin position="36"/>
        <end position="148"/>
    </location>
</feature>
<evidence type="ECO:0000259" key="1">
    <source>
        <dbReference type="Pfam" id="PF13456"/>
    </source>
</evidence>
<dbReference type="GO" id="GO:0004523">
    <property type="term" value="F:RNA-DNA hybrid ribonuclease activity"/>
    <property type="evidence" value="ECO:0007669"/>
    <property type="project" value="InterPro"/>
</dbReference>
<dbReference type="EMBL" id="VAHF01000009">
    <property type="protein sequence ID" value="TXG53850.1"/>
    <property type="molecule type" value="Genomic_DNA"/>
</dbReference>
<dbReference type="Proteomes" id="UP000323000">
    <property type="component" value="Chromosome 9"/>
</dbReference>
<gene>
    <name evidence="2" type="ORF">EZV62_019106</name>
</gene>
<dbReference type="InterPro" id="IPR044730">
    <property type="entry name" value="RNase_H-like_dom_plant"/>
</dbReference>
<dbReference type="Pfam" id="PF13456">
    <property type="entry name" value="RVT_3"/>
    <property type="match status" value="1"/>
</dbReference>
<keyword evidence="3" id="KW-1185">Reference proteome</keyword>
<evidence type="ECO:0000313" key="3">
    <source>
        <dbReference type="Proteomes" id="UP000323000"/>
    </source>
</evidence>
<evidence type="ECO:0000313" key="2">
    <source>
        <dbReference type="EMBL" id="TXG53850.1"/>
    </source>
</evidence>